<gene>
    <name evidence="2" type="ORF">NA56DRAFT_646540</name>
</gene>
<feature type="transmembrane region" description="Helical" evidence="1">
    <location>
        <begin position="15"/>
        <end position="33"/>
    </location>
</feature>
<evidence type="ECO:0000313" key="2">
    <source>
        <dbReference type="EMBL" id="PMD20431.1"/>
    </source>
</evidence>
<keyword evidence="1" id="KW-1133">Transmembrane helix</keyword>
<reference evidence="2 3" key="1">
    <citation type="submission" date="2016-05" db="EMBL/GenBank/DDBJ databases">
        <title>A degradative enzymes factory behind the ericoid mycorrhizal symbiosis.</title>
        <authorList>
            <consortium name="DOE Joint Genome Institute"/>
            <person name="Martino E."/>
            <person name="Morin E."/>
            <person name="Grelet G."/>
            <person name="Kuo A."/>
            <person name="Kohler A."/>
            <person name="Daghino S."/>
            <person name="Barry K."/>
            <person name="Choi C."/>
            <person name="Cichocki N."/>
            <person name="Clum A."/>
            <person name="Copeland A."/>
            <person name="Hainaut M."/>
            <person name="Haridas S."/>
            <person name="Labutti K."/>
            <person name="Lindquist E."/>
            <person name="Lipzen A."/>
            <person name="Khouja H.-R."/>
            <person name="Murat C."/>
            <person name="Ohm R."/>
            <person name="Olson A."/>
            <person name="Spatafora J."/>
            <person name="Veneault-Fourrey C."/>
            <person name="Henrissat B."/>
            <person name="Grigoriev I."/>
            <person name="Martin F."/>
            <person name="Perotto S."/>
        </authorList>
    </citation>
    <scope>NUCLEOTIDE SEQUENCE [LARGE SCALE GENOMIC DNA]</scope>
    <source>
        <strain evidence="2 3">UAMH 7357</strain>
    </source>
</reference>
<sequence>MPPPRSGPRFWIQPYRYSIIAFGFITLAYYYLFHQSASSTRSFAQKAAANSTLGFQKILVLSKGPGWRTRGLEAAAAHTGIDIEIPVQSVPTPEFVQMFRDLGPKDGKHPGLGQAYNWIAHYELVRYAIALDLDTFLILEDDVDWDVSVKHQMQLLSSAVREFTFVDEKDRTPYGRSWDILWIGHSGEPIENKTRRLVYEDPSAPVAAEYTGWAKKYFPNTERVRALQRGLNPVGTIGYALTKRGAKKTMMWAGKGGSEAYDIRLMEGCKKKELSCLVVAPELMNHYVPPKDFGHVSEVAGANGGGSKAEEEDFEKLMGSTPNILQSTRCRVLFGSTCLKE</sequence>
<name>A0A2J6Q2C2_9HELO</name>
<evidence type="ECO:0000256" key="1">
    <source>
        <dbReference type="SAM" id="Phobius"/>
    </source>
</evidence>
<protein>
    <submittedName>
        <fullName evidence="2">Glycosyltransferase family 25 protein</fullName>
    </submittedName>
</protein>
<accession>A0A2J6Q2C2</accession>
<dbReference type="GO" id="GO:0016740">
    <property type="term" value="F:transferase activity"/>
    <property type="evidence" value="ECO:0007669"/>
    <property type="project" value="UniProtKB-KW"/>
</dbReference>
<keyword evidence="3" id="KW-1185">Reference proteome</keyword>
<keyword evidence="2" id="KW-0808">Transferase</keyword>
<keyword evidence="1" id="KW-0472">Membrane</keyword>
<dbReference type="EMBL" id="KZ613485">
    <property type="protein sequence ID" value="PMD20431.1"/>
    <property type="molecule type" value="Genomic_DNA"/>
</dbReference>
<evidence type="ECO:0000313" key="3">
    <source>
        <dbReference type="Proteomes" id="UP000235672"/>
    </source>
</evidence>
<dbReference type="Proteomes" id="UP000235672">
    <property type="component" value="Unassembled WGS sequence"/>
</dbReference>
<proteinExistence type="predicted"/>
<dbReference type="OrthoDB" id="47375at2759"/>
<dbReference type="AlphaFoldDB" id="A0A2J6Q2C2"/>
<keyword evidence="1" id="KW-0812">Transmembrane</keyword>
<organism evidence="2 3">
    <name type="scientific">Hyaloscypha hepaticicola</name>
    <dbReference type="NCBI Taxonomy" id="2082293"/>
    <lineage>
        <taxon>Eukaryota</taxon>
        <taxon>Fungi</taxon>
        <taxon>Dikarya</taxon>
        <taxon>Ascomycota</taxon>
        <taxon>Pezizomycotina</taxon>
        <taxon>Leotiomycetes</taxon>
        <taxon>Helotiales</taxon>
        <taxon>Hyaloscyphaceae</taxon>
        <taxon>Hyaloscypha</taxon>
    </lineage>
</organism>